<dbReference type="AlphaFoldDB" id="A0A4U6XIV3"/>
<evidence type="ECO:0000313" key="2">
    <source>
        <dbReference type="EMBL" id="TKW55741.1"/>
    </source>
</evidence>
<comment type="caution">
    <text evidence="2">The sequence shown here is derived from an EMBL/GenBank/DDBJ whole genome shotgun (WGS) entry which is preliminary data.</text>
</comment>
<evidence type="ECO:0000313" key="3">
    <source>
        <dbReference type="Proteomes" id="UP000310108"/>
    </source>
</evidence>
<organism evidence="2 3">
    <name type="scientific">Colletotrichum tanaceti</name>
    <dbReference type="NCBI Taxonomy" id="1306861"/>
    <lineage>
        <taxon>Eukaryota</taxon>
        <taxon>Fungi</taxon>
        <taxon>Dikarya</taxon>
        <taxon>Ascomycota</taxon>
        <taxon>Pezizomycotina</taxon>
        <taxon>Sordariomycetes</taxon>
        <taxon>Hypocreomycetidae</taxon>
        <taxon>Glomerellales</taxon>
        <taxon>Glomerellaceae</taxon>
        <taxon>Colletotrichum</taxon>
        <taxon>Colletotrichum destructivum species complex</taxon>
    </lineage>
</organism>
<dbReference type="EMBL" id="PJEX01000088">
    <property type="protein sequence ID" value="TKW55741.1"/>
    <property type="molecule type" value="Genomic_DNA"/>
</dbReference>
<sequence>MPTTLVAALRRRRRRRLVRVDVGAKGAVDLLVGAGDEDLDDLALLDLLEGLLGLLELDDAGDELLDVDAAVGDEVDGELVVARAVAEAAAGRHLLEAQGHDGEVDVGLAHAALDVGAAHADDVQAGLDGRLGAAGVDDGVGAGAEPALVDQGAGVLLGRDAARQVGVRRGQVAGEVELGLDNVDADDLCGAKGAGDGGAEQADGAGAHDDDGGAGGHAGLLGDVDGDGQRLDERALLQRDVVRQLVAKVGGRDPEAGEGAVVGGRGGEAHLGAEVVVAGEAVGAAAARVARLEGHAVADAERLDALAHLDDGAGRLVAEHHRVLDHEVPDGAVLPVVHVRAADARVVDGHEHIVGLRDRGDRALGELDVVRLVEDEGEVLRAGC</sequence>
<accession>A0A4U6XIV3</accession>
<proteinExistence type="predicted"/>
<dbReference type="Proteomes" id="UP000310108">
    <property type="component" value="Unassembled WGS sequence"/>
</dbReference>
<reference evidence="2 3" key="1">
    <citation type="journal article" date="2019" name="PLoS ONE">
        <title>Comparative genome analysis indicates high evolutionary potential of pathogenicity genes in Colletotrichum tanaceti.</title>
        <authorList>
            <person name="Lelwala R.V."/>
            <person name="Korhonen P.K."/>
            <person name="Young N.D."/>
            <person name="Scott J.B."/>
            <person name="Ades P.A."/>
            <person name="Gasser R.B."/>
            <person name="Taylor P.W.J."/>
        </authorList>
    </citation>
    <scope>NUCLEOTIDE SEQUENCE [LARGE SCALE GENOMIC DNA]</scope>
    <source>
        <strain evidence="2">BRIP57314</strain>
    </source>
</reference>
<gene>
    <name evidence="2" type="ORF">CTA1_10678</name>
</gene>
<name>A0A4U6XIV3_9PEZI</name>
<evidence type="ECO:0000256" key="1">
    <source>
        <dbReference type="SAM" id="MobiDB-lite"/>
    </source>
</evidence>
<protein>
    <submittedName>
        <fullName evidence="2">Uncharacterized protein</fullName>
    </submittedName>
</protein>
<feature type="region of interest" description="Disordered" evidence="1">
    <location>
        <begin position="194"/>
        <end position="221"/>
    </location>
</feature>
<keyword evidence="3" id="KW-1185">Reference proteome</keyword>